<dbReference type="HGNC" id="HGNC:14512">
    <property type="gene designation" value="MRPS27"/>
</dbReference>
<dbReference type="Ensembl" id="ENST00000694994.1">
    <property type="protein sequence ID" value="ENSP00000511933.1"/>
    <property type="gene ID" value="ENSG00000113048.19"/>
</dbReference>
<keyword evidence="8" id="KW-0694">RNA-binding</keyword>
<reference evidence="20 21" key="1">
    <citation type="journal article" date="2001" name="Nature">
        <title>Initial sequencing and analysis of the human genome.</title>
        <authorList>
            <consortium name="International Human Genome Sequencing Consortium"/>
            <person name="Lander E.S."/>
            <person name="Linton L.M."/>
            <person name="Birren B."/>
            <person name="Nusbaum C."/>
            <person name="Zody M.C."/>
            <person name="Baldwin J."/>
            <person name="Devon K."/>
            <person name="Dewar K."/>
            <person name="Doyle M."/>
            <person name="FitzHugh W."/>
            <person name="Funke R."/>
            <person name="Gage D."/>
            <person name="Harris K."/>
            <person name="Heaford A."/>
            <person name="Howland J."/>
            <person name="Kann L."/>
            <person name="Lehoczky J."/>
            <person name="LeVine R."/>
            <person name="McEwan P."/>
            <person name="McKernan K."/>
            <person name="Meldrim J."/>
            <person name="Mesirov J.P."/>
            <person name="Miranda C."/>
            <person name="Morris W."/>
            <person name="Naylor J."/>
            <person name="Raymond C."/>
            <person name="Rosetti M."/>
            <person name="Santos R."/>
            <person name="Sheridan A."/>
            <person name="Sougnez C."/>
            <person name="Stange-Thomann N."/>
            <person name="Stojanovic N."/>
            <person name="Subramanian A."/>
            <person name="Wyman D."/>
            <person name="Rogers J."/>
            <person name="Sulston J."/>
            <person name="Ainscough R."/>
            <person name="Beck S."/>
            <person name="Bentley D."/>
            <person name="Burton J."/>
            <person name="Clee C."/>
            <person name="Carter N."/>
            <person name="Coulson A."/>
            <person name="Deadman R."/>
            <person name="Deloukas P."/>
            <person name="Dunham A."/>
            <person name="Dunham I."/>
            <person name="Durbin R."/>
            <person name="French L."/>
            <person name="Grafham D."/>
            <person name="Gregory S."/>
            <person name="Hubbard T."/>
            <person name="Humphray S."/>
            <person name="Hunt A."/>
            <person name="Jones M."/>
            <person name="Lloyd C."/>
            <person name="McMurray A."/>
            <person name="Matthews L."/>
            <person name="Mercer S."/>
            <person name="Milne S."/>
            <person name="Mullikin J.C."/>
            <person name="Mungall A."/>
            <person name="Plumb R."/>
            <person name="Ross M."/>
            <person name="Shownkeen R."/>
            <person name="Sims S."/>
            <person name="Waterston R.H."/>
            <person name="Wilson R.K."/>
            <person name="Hillier L.W."/>
            <person name="McPherson J.D."/>
            <person name="Marra M.A."/>
            <person name="Mardis E.R."/>
            <person name="Fulton L.A."/>
            <person name="Chinwalla A.T."/>
            <person name="Pepin K.H."/>
            <person name="Gish W.R."/>
            <person name="Chissoe S.L."/>
            <person name="Wendl M.C."/>
            <person name="Delehaunty K.D."/>
            <person name="Miner T.L."/>
            <person name="Delehaunty A."/>
            <person name="Kramer J.B."/>
            <person name="Cook L.L."/>
            <person name="Fulton R.S."/>
            <person name="Johnson D.L."/>
            <person name="Minx P.J."/>
            <person name="Clifton S.W."/>
            <person name="Hawkins T."/>
            <person name="Branscomb E."/>
            <person name="Predki P."/>
            <person name="Richardson P."/>
            <person name="Wenning S."/>
            <person name="Slezak T."/>
            <person name="Doggett N."/>
            <person name="Cheng J.F."/>
            <person name="Olsen A."/>
            <person name="Lucas S."/>
            <person name="Elkin C."/>
            <person name="Uberbacher E."/>
            <person name="Frazier M."/>
            <person name="Gibbs R.A."/>
            <person name="Muzny D.M."/>
            <person name="Scherer S.E."/>
            <person name="Bouck J.B."/>
            <person name="Sodergren E.J."/>
            <person name="Worley K.C."/>
            <person name="Rives C.M."/>
            <person name="Gorrell J.H."/>
            <person name="Metzker M.L."/>
            <person name="Naylor S.L."/>
            <person name="Kucherlapati R.S."/>
            <person name="Nelson D.L."/>
            <person name="Weinstock G.M."/>
            <person name="Sakaki Y."/>
            <person name="Fujiyama A."/>
            <person name="Hattori M."/>
            <person name="Yada T."/>
            <person name="Toyoda A."/>
            <person name="Itoh T."/>
            <person name="Kawagoe C."/>
            <person name="Watanabe H."/>
            <person name="Totoki Y."/>
            <person name="Taylor T."/>
            <person name="Weissenbach J."/>
            <person name="Heilig R."/>
            <person name="Saurin W."/>
            <person name="Artiguenave F."/>
            <person name="Brottier P."/>
            <person name="Bruls T."/>
            <person name="Pelletier E."/>
            <person name="Robert C."/>
            <person name="Wincker P."/>
            <person name="Smith D.R."/>
            <person name="Doucette-Stamm L."/>
            <person name="Rubenfield M."/>
            <person name="Weinstock K."/>
            <person name="Lee H.M."/>
            <person name="Dubois J."/>
            <person name="Rosenthal A."/>
            <person name="Platzer M."/>
            <person name="Nyakatura G."/>
            <person name="Taudien S."/>
            <person name="Rump A."/>
            <person name="Yang H."/>
            <person name="Yu J."/>
            <person name="Wang J."/>
            <person name="Huang G."/>
            <person name="Gu J."/>
            <person name="Hood L."/>
            <person name="Rowen L."/>
            <person name="Madan A."/>
            <person name="Qin S."/>
            <person name="Davis R.W."/>
            <person name="Federspiel N.A."/>
            <person name="Abola A.P."/>
            <person name="Proctor M.J."/>
            <person name="Myers R.M."/>
            <person name="Schmutz J."/>
            <person name="Dickson M."/>
            <person name="Grimwood J."/>
            <person name="Cox D.R."/>
            <person name="Olson M.V."/>
            <person name="Kaul R."/>
            <person name="Raymond C."/>
            <person name="Shimizu N."/>
            <person name="Kawasaki K."/>
            <person name="Minoshima S."/>
            <person name="Evans G.A."/>
            <person name="Athanasiou M."/>
            <person name="Schultz R."/>
            <person name="Roe B.A."/>
            <person name="Chen F."/>
            <person name="Pan H."/>
            <person name="Ramser J."/>
            <person name="Lehrach H."/>
            <person name="Reinhardt R."/>
            <person name="McCombie W.R."/>
            <person name="de la Bastide M."/>
            <person name="Dedhia N."/>
            <person name="Blocker H."/>
            <person name="Hornischer K."/>
            <person name="Nordsiek G."/>
            <person name="Agarwala R."/>
            <person name="Aravind L."/>
            <person name="Bailey J.A."/>
            <person name="Bateman A."/>
            <person name="Batzoglou S."/>
            <person name="Birney E."/>
            <person name="Bork P."/>
            <person name="Brown D.G."/>
            <person name="Burge C.B."/>
            <person name="Cerutti L."/>
            <person name="Chen H.C."/>
            <person name="Church D."/>
            <person name="Clamp M."/>
            <person name="Copley R.R."/>
            <person name="Doerks T."/>
            <person name="Eddy S.R."/>
            <person name="Eichler E.E."/>
            <person name="Furey T.S."/>
            <person name="Galagan J."/>
            <person name="Gilbert J.G."/>
            <person name="Harmon C."/>
            <person name="Hayashizaki Y."/>
            <person name="Haussler D."/>
            <person name="Hermjakob H."/>
            <person name="Hokamp K."/>
            <person name="Jang W."/>
            <person name="Johnson L.S."/>
            <person name="Jones T.A."/>
            <person name="Kasif S."/>
            <person name="Kaspryzk A."/>
            <person name="Kennedy S."/>
            <person name="Kent W.J."/>
            <person name="Kitts P."/>
            <person name="Koonin E.V."/>
            <person name="Korf I."/>
            <person name="Kulp D."/>
            <person name="Lancet D."/>
            <person name="Lowe T.M."/>
            <person name="McLysaght A."/>
            <person name="Mikkelsen T."/>
            <person name="Moran J.V."/>
            <person name="Mulder N."/>
            <person name="Pollara V.J."/>
            <person name="Ponting C.P."/>
            <person name="Schuler G."/>
            <person name="Schultz J."/>
            <person name="Slater G."/>
            <person name="Smit A.F."/>
            <person name="Stupka E."/>
            <person name="Szustakowski J."/>
            <person name="Thierry-Mieg D."/>
            <person name="Thierry-Mieg J."/>
            <person name="Wagner L."/>
            <person name="Wallis J."/>
            <person name="Wheeler R."/>
            <person name="Williams A."/>
            <person name="Wolf Y.I."/>
            <person name="Wolfe K.H."/>
            <person name="Yang S.P."/>
            <person name="Yeh R.F."/>
            <person name="Collins F."/>
            <person name="Guyer M.S."/>
            <person name="Peterson J."/>
            <person name="Felsenfeld A."/>
            <person name="Wetterstrand K.A."/>
            <person name="Patrinos A."/>
            <person name="Morgan M.J."/>
            <person name="de Jong P."/>
            <person name="Catanese J.J."/>
            <person name="Osoegawa K."/>
            <person name="Shizuya H."/>
            <person name="Choi S."/>
            <person name="Chen Y.J."/>
        </authorList>
    </citation>
    <scope>NUCLEOTIDE SEQUENCE [LARGE SCALE GENOMIC DNA]</scope>
</reference>
<keyword evidence="3" id="KW-0963">Cytoplasm</keyword>
<keyword evidence="9" id="KW-0809">Transit peptide</keyword>
<dbReference type="OrthoDB" id="19830at2759"/>
<keyword evidence="5" id="KW-0699">rRNA-binding</keyword>
<evidence type="ECO:0000256" key="11">
    <source>
        <dbReference type="ARBA" id="ARBA00023054"/>
    </source>
</evidence>
<proteinExistence type="evidence at protein level"/>
<evidence type="ECO:0000256" key="6">
    <source>
        <dbReference type="ARBA" id="ARBA00022737"/>
    </source>
</evidence>
<dbReference type="PANTHER" id="PTHR21393">
    <property type="entry name" value="MITOCHONDRIAL 28S RIBOSOMAL PROTEIN S27"/>
    <property type="match status" value="1"/>
</dbReference>
<dbReference type="PROSITE" id="PS51375">
    <property type="entry name" value="PPR"/>
    <property type="match status" value="1"/>
</dbReference>
<dbReference type="GO" id="GO:0000049">
    <property type="term" value="F:tRNA binding"/>
    <property type="evidence" value="ECO:0007669"/>
    <property type="project" value="UniProtKB-KW"/>
</dbReference>
<dbReference type="AlphaFoldDB" id="A0A8Q3WKI2"/>
<evidence type="ECO:0000256" key="1">
    <source>
        <dbReference type="ARBA" id="ARBA00004173"/>
    </source>
</evidence>
<evidence type="ECO:0000256" key="3">
    <source>
        <dbReference type="ARBA" id="ARBA00022490"/>
    </source>
</evidence>
<keyword evidence="4" id="KW-0820">tRNA-binding</keyword>
<evidence type="ECO:0000256" key="7">
    <source>
        <dbReference type="ARBA" id="ARBA00022845"/>
    </source>
</evidence>
<protein>
    <recommendedName>
        <fullName evidence="15">Small ribosomal subunit protein mS27</fullName>
    </recommendedName>
    <alternativeName>
        <fullName evidence="17">28S ribosomal protein S27, mitochondrial</fullName>
    </alternativeName>
    <alternativeName>
        <fullName evidence="16">Mitochondrial ribosomal protein S27</fullName>
    </alternativeName>
</protein>
<dbReference type="GO" id="GO:0019843">
    <property type="term" value="F:rRNA binding"/>
    <property type="evidence" value="ECO:0007669"/>
    <property type="project" value="UniProtKB-KW"/>
</dbReference>
<dbReference type="GO" id="GO:0005743">
    <property type="term" value="C:mitochondrial inner membrane"/>
    <property type="evidence" value="ECO:0007669"/>
    <property type="project" value="UniProtKB-ARBA"/>
</dbReference>
<keyword evidence="12" id="KW-0496">Mitochondrion</keyword>
<evidence type="ECO:0000256" key="5">
    <source>
        <dbReference type="ARBA" id="ARBA00022730"/>
    </source>
</evidence>
<dbReference type="EMBL" id="AC012609">
    <property type="status" value="NOT_ANNOTATED_CDS"/>
    <property type="molecule type" value="Genomic_DNA"/>
</dbReference>
<evidence type="ECO:0000313" key="20">
    <source>
        <dbReference type="Ensembl" id="ENSP00000511933.1"/>
    </source>
</evidence>
<evidence type="ECO:0000256" key="19">
    <source>
        <dbReference type="SAM" id="Coils"/>
    </source>
</evidence>
<dbReference type="FunFam" id="1.25.40.10:FF:000232">
    <property type="entry name" value="28S ribosomal protein S27, mitochondrial"/>
    <property type="match status" value="1"/>
</dbReference>
<dbReference type="Ensembl" id="ENST00000694994.1">
    <property type="protein sequence ID" value="ENSP00000511933.1"/>
    <property type="gene ID" value="ENSG00000113048.20"/>
</dbReference>
<sequence length="395" mass="45449">MQLSRTCARADLASLMDKTFERKLPVSSLTISRLIDNISSREEIDHAEYYLYKFRHSPNCWYLRNWTIHTWIRQCLKYDAQDKALYTLVNKVQYGIFPDNFTFNLLMDSFIKKENYKDALSVVFEVMMQEAFEVPSTQLLSLYVLFHCLAKKTDFSWEEERNFGASLLLPGLKQKNSVGFSSQLYGYALLGKVELQQGLRAVYHNMPLIWKPGYLDRALQVMEKVAASPEDIKLCREAPFFTMCFWAIKHLVADPLSAPQLDVLGAVLKALTSADGASEEQSQNDEDNQGSEKLVEQLDIEETEQSKLPQYLERFKALHSKLQALGKIESEGLLSLTTQLVKEKLSTCEAEDIATYEQNLQQWHLDLVQLIQREQQQREQAKQEYQAQKAAKASA</sequence>
<dbReference type="GeneTree" id="ENSGT00390000007246"/>
<keyword evidence="10" id="KW-0689">Ribosomal protein</keyword>
<evidence type="ECO:0000256" key="13">
    <source>
        <dbReference type="ARBA" id="ARBA00023274"/>
    </source>
</evidence>
<dbReference type="InterPro" id="IPR011990">
    <property type="entry name" value="TPR-like_helical_dom_sf"/>
</dbReference>
<name>A0A8Q3WKI2_HUMAN</name>
<evidence type="ECO:0007829" key="22">
    <source>
        <dbReference type="PeptideAtlas" id="A0A8Q3WKI2"/>
    </source>
</evidence>
<evidence type="ECO:0000256" key="18">
    <source>
        <dbReference type="PROSITE-ProRule" id="PRU00708"/>
    </source>
</evidence>
<evidence type="ECO:0007829" key="23">
    <source>
        <dbReference type="ProteomicsDB" id="A0A8Q3WKI2"/>
    </source>
</evidence>
<dbReference type="PANTHER" id="PTHR21393:SF0">
    <property type="entry name" value="SMALL RIBOSOMAL SUBUNIT PROTEIN MS27"/>
    <property type="match status" value="1"/>
</dbReference>
<dbReference type="Gene3D" id="1.25.40.10">
    <property type="entry name" value="Tetratricopeptide repeat domain"/>
    <property type="match status" value="1"/>
</dbReference>
<evidence type="ECO:0000256" key="12">
    <source>
        <dbReference type="ARBA" id="ARBA00023128"/>
    </source>
</evidence>
<evidence type="ECO:0000256" key="9">
    <source>
        <dbReference type="ARBA" id="ARBA00022946"/>
    </source>
</evidence>
<evidence type="ECO:0000256" key="8">
    <source>
        <dbReference type="ARBA" id="ARBA00022884"/>
    </source>
</evidence>
<dbReference type="Proteomes" id="UP000005640">
    <property type="component" value="Chromosome 5"/>
</dbReference>
<gene>
    <name evidence="20" type="primary">MRPS27</name>
</gene>
<keyword evidence="7" id="KW-0810">Translation regulation</keyword>
<dbReference type="InterPro" id="IPR002885">
    <property type="entry name" value="PPR_rpt"/>
</dbReference>
<dbReference type="InterPro" id="IPR034913">
    <property type="entry name" value="mS27/PTCD2"/>
</dbReference>
<evidence type="ECO:0000256" key="14">
    <source>
        <dbReference type="ARBA" id="ARBA00061536"/>
    </source>
</evidence>
<dbReference type="OpenTargets" id="ENSG00000113048"/>
<evidence type="ECO:0000256" key="15">
    <source>
        <dbReference type="ARBA" id="ARBA00069223"/>
    </source>
</evidence>
<keyword evidence="22 23" id="KW-1267">Proteomics identification</keyword>
<accession>A0A8Q3WKI2</accession>
<reference evidence="20 21" key="2">
    <citation type="journal article" date="2004" name="Nature">
        <title>The DNA sequence and comparative analysis of human chromosome 5.</title>
        <authorList>
            <person name="Schmutz J."/>
            <person name="Martin J."/>
            <person name="Terry A."/>
            <person name="Couronne O."/>
            <person name="Grimwood J."/>
            <person name="Lowry S."/>
            <person name="Gordon L.A."/>
            <person name="Scott D."/>
            <person name="Xie G."/>
            <person name="Huang W."/>
            <person name="Hellsten U."/>
            <person name="Tran-Gyamfi M."/>
            <person name="She X."/>
            <person name="Prabhakar S."/>
            <person name="Aerts A."/>
            <person name="Altherr M."/>
            <person name="Bajorek E."/>
            <person name="Black S."/>
            <person name="Branscomb E."/>
            <person name="Caoile C."/>
            <person name="Challacombe J.F."/>
            <person name="Chan Y.M."/>
            <person name="Denys M."/>
            <person name="Detter J.C."/>
            <person name="Escobar J."/>
            <person name="Flowers D."/>
            <person name="Fotopulos D."/>
            <person name="Glavina T."/>
            <person name="Gomez M."/>
            <person name="Gonzales E."/>
            <person name="Goodstein D."/>
            <person name="Grigoriev I."/>
            <person name="Groza M."/>
            <person name="Hammon N."/>
            <person name="Hawkins T."/>
            <person name="Haydu L."/>
            <person name="Israni S."/>
            <person name="Jett J."/>
            <person name="Kadner K."/>
            <person name="Kimball H."/>
            <person name="Kobayashi A."/>
            <person name="Lopez F."/>
            <person name="Lou Y."/>
            <person name="Martinez D."/>
            <person name="Medina C."/>
            <person name="Morgan J."/>
            <person name="Nandkeshwar R."/>
            <person name="Noonan J.P."/>
            <person name="Pitluck S."/>
            <person name="Pollard M."/>
            <person name="Predki P."/>
            <person name="Priest J."/>
            <person name="Ramirez L."/>
            <person name="Retterer J."/>
            <person name="Rodriguez A."/>
            <person name="Rogers S."/>
            <person name="Salamov A."/>
            <person name="Salazar A."/>
            <person name="Thayer N."/>
            <person name="Tice H."/>
            <person name="Tsai M."/>
            <person name="Ustaszewska A."/>
            <person name="Vo N."/>
            <person name="Wheeler J."/>
            <person name="Wu K."/>
            <person name="Yang J."/>
            <person name="Dickson M."/>
            <person name="Cheng J.F."/>
            <person name="Eichler E.E."/>
            <person name="Olsen A."/>
            <person name="Pennacchio L.A."/>
            <person name="Rokhsar D.S."/>
            <person name="Richardson P."/>
            <person name="Lucas S.M."/>
            <person name="Myers R.M."/>
            <person name="Rubin E.M."/>
        </authorList>
    </citation>
    <scope>NUCLEOTIDE SEQUENCE [LARGE SCALE GENOMIC DNA]</scope>
</reference>
<dbReference type="SMR" id="A0A8Q3WKI2"/>
<dbReference type="Pfam" id="PF10037">
    <property type="entry name" value="MRP-S27"/>
    <property type="match status" value="1"/>
</dbReference>
<keyword evidence="6" id="KW-0677">Repeat</keyword>
<evidence type="ECO:0000256" key="17">
    <source>
        <dbReference type="ARBA" id="ARBA00075386"/>
    </source>
</evidence>
<dbReference type="EMBL" id="AC026406">
    <property type="status" value="NOT_ANNOTATED_CDS"/>
    <property type="molecule type" value="Genomic_DNA"/>
</dbReference>
<dbReference type="GO" id="GO:0006417">
    <property type="term" value="P:regulation of translation"/>
    <property type="evidence" value="ECO:0007669"/>
    <property type="project" value="UniProtKB-KW"/>
</dbReference>
<keyword evidence="11 19" id="KW-0175">Coiled coil</keyword>
<keyword evidence="13" id="KW-0687">Ribonucleoprotein</keyword>
<dbReference type="InterPro" id="IPR019266">
    <property type="entry name" value="Ribosomal_mS27"/>
</dbReference>
<feature type="coiled-coil region" evidence="19">
    <location>
        <begin position="353"/>
        <end position="391"/>
    </location>
</feature>
<comment type="similarity">
    <text evidence="14">Belongs to the mitochondrion-specific ribosomal protein mS27 family.</text>
</comment>
<organism evidence="20 21">
    <name type="scientific">Homo sapiens</name>
    <name type="common">Human</name>
    <dbReference type="NCBI Taxonomy" id="9606"/>
    <lineage>
        <taxon>Eukaryota</taxon>
        <taxon>Metazoa</taxon>
        <taxon>Chordata</taxon>
        <taxon>Craniata</taxon>
        <taxon>Vertebrata</taxon>
        <taxon>Euteleostomi</taxon>
        <taxon>Mammalia</taxon>
        <taxon>Eutheria</taxon>
        <taxon>Euarchontoglires</taxon>
        <taxon>Primates</taxon>
        <taxon>Haplorrhini</taxon>
        <taxon>Catarrhini</taxon>
        <taxon>Hominidae</taxon>
        <taxon>Homo</taxon>
    </lineage>
</organism>
<reference evidence="20 21" key="3">
    <citation type="journal article" date="2004" name="Nature">
        <title>Finishing the euchromatic sequence of the human genome.</title>
        <authorList>
            <consortium name="International Human Genome Sequencing Consortium"/>
        </authorList>
    </citation>
    <scope>NUCLEOTIDE SEQUENCE [LARGE SCALE GENOMIC DNA]</scope>
</reference>
<evidence type="ECO:0000256" key="2">
    <source>
        <dbReference type="ARBA" id="ARBA00004496"/>
    </source>
</evidence>
<comment type="subcellular location">
    <subcellularLocation>
        <location evidence="2">Cytoplasm</location>
    </subcellularLocation>
    <subcellularLocation>
        <location evidence="1">Mitochondrion</location>
    </subcellularLocation>
</comment>
<evidence type="ECO:0000256" key="4">
    <source>
        <dbReference type="ARBA" id="ARBA00022555"/>
    </source>
</evidence>
<dbReference type="GO" id="GO:0005763">
    <property type="term" value="C:mitochondrial small ribosomal subunit"/>
    <property type="evidence" value="ECO:0007669"/>
    <property type="project" value="UniProtKB-ARBA"/>
</dbReference>
<evidence type="ECO:0000313" key="21">
    <source>
        <dbReference type="Proteomes" id="UP000005640"/>
    </source>
</evidence>
<reference evidence="20" key="5">
    <citation type="submission" date="2025-09" db="UniProtKB">
        <authorList>
            <consortium name="Ensembl"/>
        </authorList>
    </citation>
    <scope>IDENTIFICATION</scope>
</reference>
<reference evidence="20" key="4">
    <citation type="submission" date="2025-08" db="UniProtKB">
        <authorList>
            <consortium name="Ensembl"/>
        </authorList>
    </citation>
    <scope>IDENTIFICATION</scope>
</reference>
<keyword evidence="21" id="KW-1185">Reference proteome</keyword>
<evidence type="ECO:0000256" key="16">
    <source>
        <dbReference type="ARBA" id="ARBA00074987"/>
    </source>
</evidence>
<feature type="repeat" description="PPR" evidence="18">
    <location>
        <begin position="99"/>
        <end position="134"/>
    </location>
</feature>
<evidence type="ECO:0000256" key="10">
    <source>
        <dbReference type="ARBA" id="ARBA00022980"/>
    </source>
</evidence>